<dbReference type="AlphaFoldDB" id="D6BG87"/>
<dbReference type="Proteomes" id="UP000004650">
    <property type="component" value="Unassembled WGS sequence"/>
</dbReference>
<evidence type="ECO:0000313" key="3">
    <source>
        <dbReference type="Proteomes" id="UP000004650"/>
    </source>
</evidence>
<proteinExistence type="predicted"/>
<feature type="transmembrane region" description="Helical" evidence="1">
    <location>
        <begin position="170"/>
        <end position="189"/>
    </location>
</feature>
<comment type="caution">
    <text evidence="2">The sequence shown here is derived from an EMBL/GenBank/DDBJ whole genome shotgun (WGS) entry which is preliminary data.</text>
</comment>
<keyword evidence="1" id="KW-1133">Transmembrane helix</keyword>
<dbReference type="EMBL" id="ACDS02000141">
    <property type="protein sequence ID" value="EFD81184.2"/>
    <property type="molecule type" value="Genomic_DNA"/>
</dbReference>
<feature type="transmembrane region" description="Helical" evidence="1">
    <location>
        <begin position="12"/>
        <end position="35"/>
    </location>
</feature>
<feature type="transmembrane region" description="Helical" evidence="1">
    <location>
        <begin position="47"/>
        <end position="65"/>
    </location>
</feature>
<evidence type="ECO:0000313" key="2">
    <source>
        <dbReference type="EMBL" id="EFD81184.2"/>
    </source>
</evidence>
<reference evidence="3" key="1">
    <citation type="submission" date="2009-02" db="EMBL/GenBank/DDBJ databases">
        <title>The Genome Sequence of Shigella sp. D9.</title>
        <authorList>
            <consortium name="The Broad Institute Genome Sequencing Platform"/>
            <person name="Ward D."/>
            <person name="Young S.K."/>
            <person name="Kodira C.D."/>
            <person name="Zeng Q."/>
            <person name="Koehrsen M."/>
            <person name="Alvarado L."/>
            <person name="Berlin A."/>
            <person name="Borenstein D."/>
            <person name="Chen Z."/>
            <person name="Engels R."/>
            <person name="Freedman E."/>
            <person name="Gellesch M."/>
            <person name="Goldberg J."/>
            <person name="Griggs A."/>
            <person name="Gujja S."/>
            <person name="Heiman D."/>
            <person name="Hepburn T."/>
            <person name="Howarth C."/>
            <person name="Jen D."/>
            <person name="Larson L."/>
            <person name="Lewis B."/>
            <person name="Mehta T."/>
            <person name="Park D."/>
            <person name="Pearson M."/>
            <person name="Roberts A."/>
            <person name="Saif S."/>
            <person name="Shea T."/>
            <person name="Shenoy N."/>
            <person name="Sisk P."/>
            <person name="Stolte C."/>
            <person name="Sykes S."/>
            <person name="Walk T."/>
            <person name="White J."/>
            <person name="Yandava C."/>
            <person name="Allen-Vercoe E."/>
            <person name="Strauss J."/>
            <person name="Sibley C."/>
            <person name="White A."/>
            <person name="Ambrose C."/>
            <person name="Lander E."/>
            <person name="Nusbaum C."/>
            <person name="Galagan J."/>
            <person name="Birren B."/>
        </authorList>
    </citation>
    <scope>NUCLEOTIDE SEQUENCE [LARGE SCALE GENOMIC DNA]</scope>
    <source>
        <strain evidence="3">D11</strain>
    </source>
</reference>
<feature type="transmembrane region" description="Helical" evidence="1">
    <location>
        <begin position="144"/>
        <end position="164"/>
    </location>
</feature>
<evidence type="ECO:0000256" key="1">
    <source>
        <dbReference type="SAM" id="Phobius"/>
    </source>
</evidence>
<name>D6BG87_9FUSO</name>
<accession>D6BG87</accession>
<reference evidence="2 3" key="2">
    <citation type="submission" date="2013-10" db="EMBL/GenBank/DDBJ databases">
        <title>The Genome Sequence of Fusobacterium nucleatum subsp. animalis D11.</title>
        <authorList>
            <consortium name="The Broad Institute Genomics Platform"/>
            <person name="Earl A."/>
            <person name="Ward D."/>
            <person name="Feldgarden M."/>
            <person name="Gevers D."/>
            <person name="Kostic A."/>
            <person name="Garrett W."/>
            <person name="Young S.K."/>
            <person name="Zeng Q."/>
            <person name="Gargeya S."/>
            <person name="Fitzgerald M."/>
            <person name="Abouelleil A."/>
            <person name="Alvarado L."/>
            <person name="Berlin A.M."/>
            <person name="Chapman S.B."/>
            <person name="Gainer-Dewar J."/>
            <person name="Goldberg J."/>
            <person name="Gnerre S."/>
            <person name="Griggs A."/>
            <person name="Gujja S."/>
            <person name="Hansen M."/>
            <person name="Howarth C."/>
            <person name="Imamovic A."/>
            <person name="Ireland A."/>
            <person name="Larimer J."/>
            <person name="McCowan C."/>
            <person name="Murphy C."/>
            <person name="Pearson M."/>
            <person name="Poon T.W."/>
            <person name="Priest M."/>
            <person name="Roberts A."/>
            <person name="Saif S."/>
            <person name="Shea T."/>
            <person name="Sykes S."/>
            <person name="Wortman J."/>
            <person name="Nusbaum C."/>
            <person name="Birren B."/>
        </authorList>
    </citation>
    <scope>NUCLEOTIDE SEQUENCE [LARGE SCALE GENOMIC DNA]</scope>
    <source>
        <strain evidence="2 3">D11</strain>
    </source>
</reference>
<keyword evidence="1" id="KW-0472">Membrane</keyword>
<feature type="transmembrane region" description="Helical" evidence="1">
    <location>
        <begin position="119"/>
        <end position="137"/>
    </location>
</feature>
<keyword evidence="1" id="KW-0812">Transmembrane</keyword>
<organism evidence="2 3">
    <name type="scientific">Fusobacterium animalis D11</name>
    <dbReference type="NCBI Taxonomy" id="556264"/>
    <lineage>
        <taxon>Bacteria</taxon>
        <taxon>Fusobacteriati</taxon>
        <taxon>Fusobacteriota</taxon>
        <taxon>Fusobacteriia</taxon>
        <taxon>Fusobacteriales</taxon>
        <taxon>Fusobacteriaceae</taxon>
        <taxon>Fusobacterium</taxon>
    </lineage>
</organism>
<feature type="transmembrane region" description="Helical" evidence="1">
    <location>
        <begin position="72"/>
        <end position="89"/>
    </location>
</feature>
<gene>
    <name evidence="2" type="ORF">PSAG_01219</name>
</gene>
<protein>
    <submittedName>
        <fullName evidence="2">Uncharacterized protein</fullName>
    </submittedName>
</protein>
<sequence length="195" mass="23060">MLKIIGDNVKLKIIDIIVGIFFAVITIIIIVFFFLNRRFFEWAFIRHHNILSWYIRPLFIIPIILGALKKSYAIIFVTIFCLFTSMFWFPEPKKVNESVIKFLDFEKNYLTNGWTVDKIFVLLAILLFFIFLLYTTWNRNWKYLLFTIVFSAILKVIHSIIFGGKSGLSIVKPAFLGAIICVLVVWFVFKKRRDK</sequence>